<feature type="compositionally biased region" description="Basic and acidic residues" evidence="1">
    <location>
        <begin position="66"/>
        <end position="99"/>
    </location>
</feature>
<proteinExistence type="predicted"/>
<evidence type="ECO:0000256" key="1">
    <source>
        <dbReference type="SAM" id="MobiDB-lite"/>
    </source>
</evidence>
<organism evidence="2 3">
    <name type="scientific">Xiphophorus couchianus</name>
    <name type="common">Monterrey platyfish</name>
    <dbReference type="NCBI Taxonomy" id="32473"/>
    <lineage>
        <taxon>Eukaryota</taxon>
        <taxon>Metazoa</taxon>
        <taxon>Chordata</taxon>
        <taxon>Craniata</taxon>
        <taxon>Vertebrata</taxon>
        <taxon>Euteleostomi</taxon>
        <taxon>Actinopterygii</taxon>
        <taxon>Neopterygii</taxon>
        <taxon>Teleostei</taxon>
        <taxon>Neoteleostei</taxon>
        <taxon>Acanthomorphata</taxon>
        <taxon>Ovalentaria</taxon>
        <taxon>Atherinomorphae</taxon>
        <taxon>Cyprinodontiformes</taxon>
        <taxon>Poeciliidae</taxon>
        <taxon>Poeciliinae</taxon>
        <taxon>Xiphophorus</taxon>
    </lineage>
</organism>
<dbReference type="AlphaFoldDB" id="A0A3B5MAW1"/>
<protein>
    <submittedName>
        <fullName evidence="2">Uncharacterized protein</fullName>
    </submittedName>
</protein>
<dbReference type="STRING" id="32473.ENSXCOP00000020722"/>
<dbReference type="Proteomes" id="UP000261380">
    <property type="component" value="Unplaced"/>
</dbReference>
<dbReference type="Ensembl" id="ENSXCOT00000020975.1">
    <property type="protein sequence ID" value="ENSXCOP00000020722.1"/>
    <property type="gene ID" value="ENSXCOG00000015533.1"/>
</dbReference>
<feature type="region of interest" description="Disordered" evidence="1">
    <location>
        <begin position="1"/>
        <end position="104"/>
    </location>
</feature>
<reference evidence="2" key="1">
    <citation type="submission" date="2025-08" db="UniProtKB">
        <authorList>
            <consortium name="Ensembl"/>
        </authorList>
    </citation>
    <scope>IDENTIFICATION</scope>
</reference>
<keyword evidence="3" id="KW-1185">Reference proteome</keyword>
<evidence type="ECO:0000313" key="2">
    <source>
        <dbReference type="Ensembl" id="ENSXCOP00000020722.1"/>
    </source>
</evidence>
<reference evidence="2" key="2">
    <citation type="submission" date="2025-09" db="UniProtKB">
        <authorList>
            <consortium name="Ensembl"/>
        </authorList>
    </citation>
    <scope>IDENTIFICATION</scope>
</reference>
<feature type="compositionally biased region" description="Basic residues" evidence="1">
    <location>
        <begin position="13"/>
        <end position="27"/>
    </location>
</feature>
<accession>A0A3B5MAW1</accession>
<sequence length="127" mass="14204">MLPPKSLPQIKLLKQRHQTAPSHKRVSPHLPRMSPGPQSPEPVRKPTPEPVQQREPTPEPIQQREPTPEPVREPTPEPVREPTPEPVREPTPEPVRELTPELQDNTAYSVAPCGVLTDWSVVTGPVN</sequence>
<dbReference type="GeneTree" id="ENSGT01110000267285"/>
<name>A0A3B5MAW1_9TELE</name>
<evidence type="ECO:0000313" key="3">
    <source>
        <dbReference type="Proteomes" id="UP000261380"/>
    </source>
</evidence>